<accession>A0A6G9AT63</accession>
<feature type="domain" description="Lipoyl-binding" evidence="9">
    <location>
        <begin position="3"/>
        <end position="78"/>
    </location>
</feature>
<evidence type="ECO:0000313" key="12">
    <source>
        <dbReference type="Proteomes" id="UP000501802"/>
    </source>
</evidence>
<dbReference type="SUPFAM" id="SSF47005">
    <property type="entry name" value="Peripheral subunit-binding domain of 2-oxo acid dehydrogenase complex"/>
    <property type="match status" value="1"/>
</dbReference>
<keyword evidence="4 7" id="KW-0808">Transferase</keyword>
<dbReference type="GO" id="GO:0031405">
    <property type="term" value="F:lipoic acid binding"/>
    <property type="evidence" value="ECO:0007669"/>
    <property type="project" value="TreeGrafter"/>
</dbReference>
<dbReference type="InterPro" id="IPR004167">
    <property type="entry name" value="PSBD"/>
</dbReference>
<dbReference type="InterPro" id="IPR011053">
    <property type="entry name" value="Single_hybrid_motif"/>
</dbReference>
<dbReference type="EC" id="2.3.1.-" evidence="7"/>
<dbReference type="InterPro" id="IPR003016">
    <property type="entry name" value="2-oxoA_DH_lipoyl-BS"/>
</dbReference>
<dbReference type="Pfam" id="PF00364">
    <property type="entry name" value="Biotin_lipoyl"/>
    <property type="match status" value="1"/>
</dbReference>
<evidence type="ECO:0000256" key="1">
    <source>
        <dbReference type="ARBA" id="ARBA00001938"/>
    </source>
</evidence>
<keyword evidence="6 7" id="KW-0012">Acyltransferase</keyword>
<evidence type="ECO:0000256" key="7">
    <source>
        <dbReference type="RuleBase" id="RU003423"/>
    </source>
</evidence>
<dbReference type="SUPFAM" id="SSF51230">
    <property type="entry name" value="Single hybrid motif"/>
    <property type="match status" value="1"/>
</dbReference>
<comment type="subunit">
    <text evidence="3">Forms a 24-polypeptide structural core with octahedral symmetry.</text>
</comment>
<dbReference type="InterPro" id="IPR001078">
    <property type="entry name" value="2-oxoacid_DH_actylTfrase"/>
</dbReference>
<dbReference type="Gene3D" id="2.40.50.100">
    <property type="match status" value="1"/>
</dbReference>
<name>A0A6G9AT63_9BACT</name>
<organism evidence="11 12">
    <name type="scientific">Spirosoma aureum</name>
    <dbReference type="NCBI Taxonomy" id="2692134"/>
    <lineage>
        <taxon>Bacteria</taxon>
        <taxon>Pseudomonadati</taxon>
        <taxon>Bacteroidota</taxon>
        <taxon>Cytophagia</taxon>
        <taxon>Cytophagales</taxon>
        <taxon>Cytophagaceae</taxon>
        <taxon>Spirosoma</taxon>
    </lineage>
</organism>
<dbReference type="SUPFAM" id="SSF52777">
    <property type="entry name" value="CoA-dependent acyltransferases"/>
    <property type="match status" value="1"/>
</dbReference>
<dbReference type="CDD" id="cd06849">
    <property type="entry name" value="lipoyl_domain"/>
    <property type="match status" value="1"/>
</dbReference>
<dbReference type="InterPro" id="IPR036625">
    <property type="entry name" value="E3-bd_dom_sf"/>
</dbReference>
<dbReference type="RefSeq" id="WP_167214050.1">
    <property type="nucleotide sequence ID" value="NZ_CP050063.1"/>
</dbReference>
<dbReference type="Gene3D" id="4.10.320.10">
    <property type="entry name" value="E3-binding domain"/>
    <property type="match status" value="1"/>
</dbReference>
<evidence type="ECO:0000259" key="9">
    <source>
        <dbReference type="PROSITE" id="PS50968"/>
    </source>
</evidence>
<evidence type="ECO:0000259" key="10">
    <source>
        <dbReference type="PROSITE" id="PS51826"/>
    </source>
</evidence>
<evidence type="ECO:0000256" key="8">
    <source>
        <dbReference type="SAM" id="MobiDB-lite"/>
    </source>
</evidence>
<sequence length="482" mass="52207">MALIDMVMPKMGESIMECTIIAWLKQPGDRIEADESVLEVATDKVDTEVPAPQNGILKEILVNNGDVVAIGAPIARIDVEEEIAADTQPIPDKPQLEANQTPEGIGDVANVPAEPESSEVSESARELETSIAAMSSRTAFPEKAVAASATALAGNTAVFSDRFYSPLVLNIAKEEGVSRDELDRIPGSGIGNRVTKKDILAYVIDRSEGRLQPLANSQQSAVNGQPIAPPIQPSSKPANPKSASLNGHTDIIQMDRMRKMIAQRMVESKQISPHVSSFVEADLTPVVEWRTRIKDQFKQQTGENLTYTPILVEAIVKAIKDFPMINISVEGDSILVKKSVNIGMAVALPSGNLIVPVIHDADQYNLVGLTKKVNELTKRARENKLSADDLAGGTYTISNIGTFGNLMGTPIIVQPQVAIMAFGAIVKKPAVIETPQGDFIGIRQLMFLSHSYDHRVVDGSLGGQFVRRVADYLEQFDINRKI</sequence>
<dbReference type="GO" id="GO:0016407">
    <property type="term" value="F:acetyltransferase activity"/>
    <property type="evidence" value="ECO:0007669"/>
    <property type="project" value="TreeGrafter"/>
</dbReference>
<dbReference type="Gene3D" id="3.30.559.10">
    <property type="entry name" value="Chloramphenicol acetyltransferase-like domain"/>
    <property type="match status" value="1"/>
</dbReference>
<dbReference type="PANTHER" id="PTHR43178:SF5">
    <property type="entry name" value="LIPOAMIDE ACYLTRANSFERASE COMPONENT OF BRANCHED-CHAIN ALPHA-KETO ACID DEHYDROGENASE COMPLEX, MITOCHONDRIAL"/>
    <property type="match status" value="1"/>
</dbReference>
<dbReference type="PANTHER" id="PTHR43178">
    <property type="entry name" value="DIHYDROLIPOAMIDE ACETYLTRANSFERASE COMPONENT OF PYRUVATE DEHYDROGENASE COMPLEX"/>
    <property type="match status" value="1"/>
</dbReference>
<evidence type="ECO:0000256" key="2">
    <source>
        <dbReference type="ARBA" id="ARBA00007317"/>
    </source>
</evidence>
<protein>
    <recommendedName>
        <fullName evidence="7">Dihydrolipoamide acetyltransferase component of pyruvate dehydrogenase complex</fullName>
        <ecNumber evidence="7">2.3.1.-</ecNumber>
    </recommendedName>
</protein>
<dbReference type="PROSITE" id="PS50968">
    <property type="entry name" value="BIOTINYL_LIPOYL"/>
    <property type="match status" value="1"/>
</dbReference>
<comment type="similarity">
    <text evidence="2 7">Belongs to the 2-oxoacid dehydrogenase family.</text>
</comment>
<dbReference type="InterPro" id="IPR050743">
    <property type="entry name" value="2-oxoacid_DH_E2_comp"/>
</dbReference>
<reference evidence="11 12" key="1">
    <citation type="submission" date="2020-03" db="EMBL/GenBank/DDBJ databases">
        <authorList>
            <person name="Kim M.K."/>
        </authorList>
    </citation>
    <scope>NUCLEOTIDE SEQUENCE [LARGE SCALE GENOMIC DNA]</scope>
    <source>
        <strain evidence="11 12">BT328</strain>
    </source>
</reference>
<dbReference type="InterPro" id="IPR023213">
    <property type="entry name" value="CAT-like_dom_sf"/>
</dbReference>
<keyword evidence="5 7" id="KW-0450">Lipoyl</keyword>
<dbReference type="Pfam" id="PF02817">
    <property type="entry name" value="E3_binding"/>
    <property type="match status" value="1"/>
</dbReference>
<evidence type="ECO:0000313" key="11">
    <source>
        <dbReference type="EMBL" id="QIP15578.1"/>
    </source>
</evidence>
<dbReference type="KEGG" id="spib:G8759_24575"/>
<feature type="region of interest" description="Disordered" evidence="8">
    <location>
        <begin position="215"/>
        <end position="247"/>
    </location>
</feature>
<dbReference type="PROSITE" id="PS51826">
    <property type="entry name" value="PSBD"/>
    <property type="match status" value="1"/>
</dbReference>
<dbReference type="GO" id="GO:0005737">
    <property type="term" value="C:cytoplasm"/>
    <property type="evidence" value="ECO:0007669"/>
    <property type="project" value="TreeGrafter"/>
</dbReference>
<dbReference type="AlphaFoldDB" id="A0A6G9AT63"/>
<dbReference type="EMBL" id="CP050063">
    <property type="protein sequence ID" value="QIP15578.1"/>
    <property type="molecule type" value="Genomic_DNA"/>
</dbReference>
<proteinExistence type="inferred from homology"/>
<feature type="domain" description="Peripheral subunit-binding (PSBD)" evidence="10">
    <location>
        <begin position="163"/>
        <end position="203"/>
    </location>
</feature>
<evidence type="ECO:0000256" key="4">
    <source>
        <dbReference type="ARBA" id="ARBA00022679"/>
    </source>
</evidence>
<evidence type="ECO:0000256" key="6">
    <source>
        <dbReference type="ARBA" id="ARBA00023315"/>
    </source>
</evidence>
<evidence type="ECO:0000256" key="5">
    <source>
        <dbReference type="ARBA" id="ARBA00022823"/>
    </source>
</evidence>
<dbReference type="Proteomes" id="UP000501802">
    <property type="component" value="Chromosome"/>
</dbReference>
<dbReference type="InterPro" id="IPR000089">
    <property type="entry name" value="Biotin_lipoyl"/>
</dbReference>
<evidence type="ECO:0000256" key="3">
    <source>
        <dbReference type="ARBA" id="ARBA00011484"/>
    </source>
</evidence>
<keyword evidence="12" id="KW-1185">Reference proteome</keyword>
<feature type="compositionally biased region" description="Low complexity" evidence="8">
    <location>
        <begin position="233"/>
        <end position="244"/>
    </location>
</feature>
<dbReference type="PROSITE" id="PS00189">
    <property type="entry name" value="LIPOYL"/>
    <property type="match status" value="1"/>
</dbReference>
<comment type="cofactor">
    <cofactor evidence="1 7">
        <name>(R)-lipoate</name>
        <dbReference type="ChEBI" id="CHEBI:83088"/>
    </cofactor>
</comment>
<gene>
    <name evidence="11" type="ORF">G8759_24575</name>
</gene>
<dbReference type="Pfam" id="PF00198">
    <property type="entry name" value="2-oxoacid_dh"/>
    <property type="match status" value="1"/>
</dbReference>